<dbReference type="EMBL" id="LR746264">
    <property type="protein sequence ID" value="CAA7388518.1"/>
    <property type="molecule type" value="Genomic_DNA"/>
</dbReference>
<dbReference type="SUPFAM" id="SSF48150">
    <property type="entry name" value="DNA-glycosylase"/>
    <property type="match status" value="1"/>
</dbReference>
<dbReference type="GO" id="GO:0005634">
    <property type="term" value="C:nucleus"/>
    <property type="evidence" value="ECO:0007669"/>
    <property type="project" value="TreeGrafter"/>
</dbReference>
<dbReference type="InterPro" id="IPR052054">
    <property type="entry name" value="Oxidative_DNA_repair_enzyme"/>
</dbReference>
<dbReference type="PANTHER" id="PTHR10242:SF4">
    <property type="entry name" value="OS07G0657600 PROTEIN"/>
    <property type="match status" value="1"/>
</dbReference>
<reference evidence="2" key="1">
    <citation type="submission" date="2020-02" db="EMBL/GenBank/DDBJ databases">
        <authorList>
            <person name="Scholz U."/>
            <person name="Mascher M."/>
            <person name="Fiebig A."/>
        </authorList>
    </citation>
    <scope>NUCLEOTIDE SEQUENCE</scope>
</reference>
<dbReference type="OrthoDB" id="4951845at2759"/>
<dbReference type="GO" id="GO:0034039">
    <property type="term" value="F:8-oxo-7,8-dihydroguanine DNA N-glycosylase activity"/>
    <property type="evidence" value="ECO:0007669"/>
    <property type="project" value="TreeGrafter"/>
</dbReference>
<accession>A0A7I8JXC6</accession>
<dbReference type="GO" id="GO:0006285">
    <property type="term" value="P:base-excision repair, AP site formation"/>
    <property type="evidence" value="ECO:0007669"/>
    <property type="project" value="TreeGrafter"/>
</dbReference>
<sequence>MTTGGGRHGAEEDPDFDFDLERSSGVVEVSMAVEDPDFDLERAVCSHGLFMMAPNRWDPTTRTFQRPLRLRCSSSSSSPLFVVVRISHPFPRPSLLRIFVFGADALSLPHQQSLLAQVRRMLRISEADDRAVREFHKVHRVAKERGFGRVFRSPSLFEDMVKCILLCNCQWSRTLSMARALCELQSELKDGSVVKNLQPRTPQKKELKRKNSRQEKSKLRLSFVGEEAEASSTCGTSGNSGDDLHQYPKRQRFDSSINHKPRQLLGITDAEEILSPLLLPEIGDFPSPEELAGLDENFLARRCALGYRAKRIRSLARAVVEKKIQLDELEETCDVSDPSSYEQLNEKLSCLDGFGPFTCANVLMCMGFYHKIPSDSETIRHLRQFHSQSCATIRMVDKHVDDIYGEFAPFQFLAYWSELWNFYEQMFGKTSEMAQSDYQLITASNMKDQRMIKRQG</sequence>
<dbReference type="AlphaFoldDB" id="A0A7I8JXC6"/>
<dbReference type="Proteomes" id="UP000663760">
    <property type="component" value="Chromosome 1"/>
</dbReference>
<proteinExistence type="predicted"/>
<evidence type="ECO:0000313" key="3">
    <source>
        <dbReference type="Proteomes" id="UP000663760"/>
    </source>
</evidence>
<feature type="region of interest" description="Disordered" evidence="1">
    <location>
        <begin position="199"/>
        <end position="218"/>
    </location>
</feature>
<keyword evidence="3" id="KW-1185">Reference proteome</keyword>
<evidence type="ECO:0000256" key="1">
    <source>
        <dbReference type="SAM" id="MobiDB-lite"/>
    </source>
</evidence>
<dbReference type="PANTHER" id="PTHR10242">
    <property type="entry name" value="8-OXOGUANINE DNA GLYCOSYLASE"/>
    <property type="match status" value="1"/>
</dbReference>
<name>A0A7I8JXC6_SPIIN</name>
<dbReference type="Gene3D" id="1.10.340.30">
    <property type="entry name" value="Hypothetical protein, domain 2"/>
    <property type="match status" value="1"/>
</dbReference>
<evidence type="ECO:0000313" key="2">
    <source>
        <dbReference type="EMBL" id="CAA7388518.1"/>
    </source>
</evidence>
<gene>
    <name evidence="2" type="ORF">SI8410_01000727</name>
</gene>
<dbReference type="InterPro" id="IPR011257">
    <property type="entry name" value="DNA_glycosylase"/>
</dbReference>
<organism evidence="2 3">
    <name type="scientific">Spirodela intermedia</name>
    <name type="common">Intermediate duckweed</name>
    <dbReference type="NCBI Taxonomy" id="51605"/>
    <lineage>
        <taxon>Eukaryota</taxon>
        <taxon>Viridiplantae</taxon>
        <taxon>Streptophyta</taxon>
        <taxon>Embryophyta</taxon>
        <taxon>Tracheophyta</taxon>
        <taxon>Spermatophyta</taxon>
        <taxon>Magnoliopsida</taxon>
        <taxon>Liliopsida</taxon>
        <taxon>Araceae</taxon>
        <taxon>Lemnoideae</taxon>
        <taxon>Spirodela</taxon>
    </lineage>
</organism>
<protein>
    <submittedName>
        <fullName evidence="2">Uncharacterized protein</fullName>
    </submittedName>
</protein>